<evidence type="ECO:0000313" key="5">
    <source>
        <dbReference type="Proteomes" id="UP000727456"/>
    </source>
</evidence>
<dbReference type="PROSITE" id="PS50110">
    <property type="entry name" value="RESPONSE_REGULATORY"/>
    <property type="match status" value="1"/>
</dbReference>
<protein>
    <submittedName>
        <fullName evidence="4">CheY-like chemotaxis protein</fullName>
    </submittedName>
</protein>
<proteinExistence type="predicted"/>
<keyword evidence="1 2" id="KW-0597">Phosphoprotein</keyword>
<evidence type="ECO:0000256" key="1">
    <source>
        <dbReference type="ARBA" id="ARBA00022553"/>
    </source>
</evidence>
<dbReference type="InterPro" id="IPR001789">
    <property type="entry name" value="Sig_transdc_resp-reg_receiver"/>
</dbReference>
<feature type="domain" description="Response regulatory" evidence="3">
    <location>
        <begin position="3"/>
        <end position="114"/>
    </location>
</feature>
<reference evidence="4 5" key="1">
    <citation type="submission" date="2020-03" db="EMBL/GenBank/DDBJ databases">
        <title>Genomic Encyclopedia of Type Strains, Phase III (KMG-III): the genomes of soil and plant-associated and newly described type strains.</title>
        <authorList>
            <person name="Whitman W."/>
        </authorList>
    </citation>
    <scope>NUCLEOTIDE SEQUENCE [LARGE SCALE GENOMIC DNA]</scope>
    <source>
        <strain evidence="4 5">CECT 8804</strain>
    </source>
</reference>
<dbReference type="EMBL" id="JAAOZC010000001">
    <property type="protein sequence ID" value="NIJ06493.1"/>
    <property type="molecule type" value="Genomic_DNA"/>
</dbReference>
<evidence type="ECO:0000259" key="3">
    <source>
        <dbReference type="PROSITE" id="PS50110"/>
    </source>
</evidence>
<dbReference type="Pfam" id="PF00072">
    <property type="entry name" value="Response_reg"/>
    <property type="match status" value="1"/>
</dbReference>
<comment type="caution">
    <text evidence="4">The sequence shown here is derived from an EMBL/GenBank/DDBJ whole genome shotgun (WGS) entry which is preliminary data.</text>
</comment>
<dbReference type="InterPro" id="IPR011006">
    <property type="entry name" value="CheY-like_superfamily"/>
</dbReference>
<sequence length="117" mass="12587">MCHVLIIEDEPLIALDLEDLLQANGARSFSFADRQDNAIEASRKTHPDFIVSDVTLLQGTGPLAVEAIRGELGPIPVIFVTATPDACSPCAPPGRVFRKPLDRRAIGDAFRSMAFAA</sequence>
<dbReference type="PANTHER" id="PTHR44591:SF20">
    <property type="entry name" value="PROTEIN PILH"/>
    <property type="match status" value="1"/>
</dbReference>
<organism evidence="4 5">
    <name type="scientific">Sphingomonas vulcanisoli</name>
    <dbReference type="NCBI Taxonomy" id="1658060"/>
    <lineage>
        <taxon>Bacteria</taxon>
        <taxon>Pseudomonadati</taxon>
        <taxon>Pseudomonadota</taxon>
        <taxon>Alphaproteobacteria</taxon>
        <taxon>Sphingomonadales</taxon>
        <taxon>Sphingomonadaceae</taxon>
        <taxon>Sphingomonas</taxon>
    </lineage>
</organism>
<gene>
    <name evidence="4" type="ORF">FHS31_000075</name>
</gene>
<keyword evidence="5" id="KW-1185">Reference proteome</keyword>
<dbReference type="InterPro" id="IPR050595">
    <property type="entry name" value="Bact_response_regulator"/>
</dbReference>
<dbReference type="Gene3D" id="3.40.50.2300">
    <property type="match status" value="1"/>
</dbReference>
<name>A0ABX0TLV0_9SPHN</name>
<feature type="modified residue" description="4-aspartylphosphate" evidence="2">
    <location>
        <position position="53"/>
    </location>
</feature>
<dbReference type="Proteomes" id="UP000727456">
    <property type="component" value="Unassembled WGS sequence"/>
</dbReference>
<dbReference type="PANTHER" id="PTHR44591">
    <property type="entry name" value="STRESS RESPONSE REGULATOR PROTEIN 1"/>
    <property type="match status" value="1"/>
</dbReference>
<dbReference type="SUPFAM" id="SSF52172">
    <property type="entry name" value="CheY-like"/>
    <property type="match status" value="1"/>
</dbReference>
<accession>A0ABX0TLV0</accession>
<evidence type="ECO:0000313" key="4">
    <source>
        <dbReference type="EMBL" id="NIJ06493.1"/>
    </source>
</evidence>
<evidence type="ECO:0000256" key="2">
    <source>
        <dbReference type="PROSITE-ProRule" id="PRU00169"/>
    </source>
</evidence>
<dbReference type="RefSeq" id="WP_167070956.1">
    <property type="nucleotide sequence ID" value="NZ_JAAOZC010000001.1"/>
</dbReference>